<sequence>MRWLSLPVVKLSSVAAMVQEDTTAVATNPVFTECLAVIYISDVCTSAMYLDRPQEKRDMSMANAAPMRTMRP</sequence>
<protein>
    <recommendedName>
        <fullName evidence="4">Secreted protein</fullName>
    </recommendedName>
</protein>
<comment type="caution">
    <text evidence="2">The sequence shown here is derived from an EMBL/GenBank/DDBJ whole genome shotgun (WGS) entry which is preliminary data.</text>
</comment>
<keyword evidence="3" id="KW-1185">Reference proteome</keyword>
<feature type="signal peptide" evidence="1">
    <location>
        <begin position="1"/>
        <end position="16"/>
    </location>
</feature>
<accession>A0ABR1MMV0</accession>
<feature type="chain" id="PRO_5045082917" description="Secreted protein" evidence="1">
    <location>
        <begin position="17"/>
        <end position="72"/>
    </location>
</feature>
<dbReference type="EMBL" id="JBBPDW010000004">
    <property type="protein sequence ID" value="KAK7553725.1"/>
    <property type="molecule type" value="Genomic_DNA"/>
</dbReference>
<evidence type="ECO:0000313" key="3">
    <source>
        <dbReference type="Proteomes" id="UP001365128"/>
    </source>
</evidence>
<gene>
    <name evidence="2" type="ORF">IWX46DRAFT_298921</name>
</gene>
<organism evidence="2 3">
    <name type="scientific">Phyllosticta citricarpa</name>
    <dbReference type="NCBI Taxonomy" id="55181"/>
    <lineage>
        <taxon>Eukaryota</taxon>
        <taxon>Fungi</taxon>
        <taxon>Dikarya</taxon>
        <taxon>Ascomycota</taxon>
        <taxon>Pezizomycotina</taxon>
        <taxon>Dothideomycetes</taxon>
        <taxon>Dothideomycetes incertae sedis</taxon>
        <taxon>Botryosphaeriales</taxon>
        <taxon>Phyllostictaceae</taxon>
        <taxon>Phyllosticta</taxon>
    </lineage>
</organism>
<keyword evidence="1" id="KW-0732">Signal</keyword>
<evidence type="ECO:0000256" key="1">
    <source>
        <dbReference type="SAM" id="SignalP"/>
    </source>
</evidence>
<evidence type="ECO:0008006" key="4">
    <source>
        <dbReference type="Google" id="ProtNLM"/>
    </source>
</evidence>
<proteinExistence type="predicted"/>
<reference evidence="2 3" key="1">
    <citation type="submission" date="2024-04" db="EMBL/GenBank/DDBJ databases">
        <title>Phyllosticta paracitricarpa is synonymous to the EU quarantine fungus P. citricarpa based on phylogenomic analyses.</title>
        <authorList>
            <consortium name="Lawrence Berkeley National Laboratory"/>
            <person name="Van Ingen-Buijs V.A."/>
            <person name="Van Westerhoven A.C."/>
            <person name="Haridas S."/>
            <person name="Skiadas P."/>
            <person name="Martin F."/>
            <person name="Groenewald J.Z."/>
            <person name="Crous P.W."/>
            <person name="Seidl M.F."/>
        </authorList>
    </citation>
    <scope>NUCLEOTIDE SEQUENCE [LARGE SCALE GENOMIC DNA]</scope>
    <source>
        <strain evidence="2 3">CBS 122670</strain>
    </source>
</reference>
<name>A0ABR1MMV0_9PEZI</name>
<evidence type="ECO:0000313" key="2">
    <source>
        <dbReference type="EMBL" id="KAK7553725.1"/>
    </source>
</evidence>
<dbReference type="Proteomes" id="UP001365128">
    <property type="component" value="Unassembled WGS sequence"/>
</dbReference>